<keyword evidence="5" id="KW-0812">Transmembrane</keyword>
<proteinExistence type="inferred from homology"/>
<dbReference type="PANTHER" id="PTHR32089:SF74">
    <property type="entry name" value="METHYL-ACCEPTING CHEMOTAXIS PROTEIN AER"/>
    <property type="match status" value="1"/>
</dbReference>
<dbReference type="SMART" id="SM00283">
    <property type="entry name" value="MA"/>
    <property type="match status" value="1"/>
</dbReference>
<dbReference type="Gene3D" id="1.10.287.950">
    <property type="entry name" value="Methyl-accepting chemotaxis protein"/>
    <property type="match status" value="1"/>
</dbReference>
<evidence type="ECO:0000259" key="6">
    <source>
        <dbReference type="PROSITE" id="PS50111"/>
    </source>
</evidence>
<dbReference type="SUPFAM" id="SSF58104">
    <property type="entry name" value="Methyl-accepting chemotaxis protein (MCP) signaling domain"/>
    <property type="match status" value="1"/>
</dbReference>
<comment type="subcellular location">
    <subcellularLocation>
        <location evidence="1">Membrane</location>
    </subcellularLocation>
</comment>
<evidence type="ECO:0000259" key="7">
    <source>
        <dbReference type="PROSITE" id="PS50885"/>
    </source>
</evidence>
<evidence type="ECO:0000256" key="3">
    <source>
        <dbReference type="ARBA" id="ARBA00029447"/>
    </source>
</evidence>
<accession>A0A3N1P2S9</accession>
<dbReference type="GO" id="GO:0006935">
    <property type="term" value="P:chemotaxis"/>
    <property type="evidence" value="ECO:0007669"/>
    <property type="project" value="UniProtKB-ARBA"/>
</dbReference>
<dbReference type="PANTHER" id="PTHR32089">
    <property type="entry name" value="METHYL-ACCEPTING CHEMOTAXIS PROTEIN MCPB"/>
    <property type="match status" value="1"/>
</dbReference>
<feature type="domain" description="Methyl-accepting transducer" evidence="6">
    <location>
        <begin position="475"/>
        <end position="725"/>
    </location>
</feature>
<evidence type="ECO:0000256" key="4">
    <source>
        <dbReference type="PROSITE-ProRule" id="PRU00284"/>
    </source>
</evidence>
<dbReference type="SMART" id="SM00304">
    <property type="entry name" value="HAMP"/>
    <property type="match status" value="1"/>
</dbReference>
<dbReference type="InterPro" id="IPR003660">
    <property type="entry name" value="HAMP_dom"/>
</dbReference>
<organism evidence="8 9">
    <name type="scientific">Marinimicrobium koreense</name>
    <dbReference type="NCBI Taxonomy" id="306545"/>
    <lineage>
        <taxon>Bacteria</taxon>
        <taxon>Pseudomonadati</taxon>
        <taxon>Pseudomonadota</taxon>
        <taxon>Gammaproteobacteria</taxon>
        <taxon>Cellvibrionales</taxon>
        <taxon>Cellvibrionaceae</taxon>
        <taxon>Marinimicrobium</taxon>
    </lineage>
</organism>
<dbReference type="EMBL" id="RJUK01000001">
    <property type="protein sequence ID" value="ROQ21507.1"/>
    <property type="molecule type" value="Genomic_DNA"/>
</dbReference>
<dbReference type="GO" id="GO:0016020">
    <property type="term" value="C:membrane"/>
    <property type="evidence" value="ECO:0007669"/>
    <property type="project" value="UniProtKB-SubCell"/>
</dbReference>
<dbReference type="Gene3D" id="3.30.450.20">
    <property type="entry name" value="PAS domain"/>
    <property type="match status" value="1"/>
</dbReference>
<dbReference type="CDD" id="cd18774">
    <property type="entry name" value="PDC2_HK_sensor"/>
    <property type="match status" value="1"/>
</dbReference>
<feature type="transmembrane region" description="Helical" evidence="5">
    <location>
        <begin position="393"/>
        <end position="416"/>
    </location>
</feature>
<dbReference type="PROSITE" id="PS50885">
    <property type="entry name" value="HAMP"/>
    <property type="match status" value="1"/>
</dbReference>
<dbReference type="GO" id="GO:0007165">
    <property type="term" value="P:signal transduction"/>
    <property type="evidence" value="ECO:0007669"/>
    <property type="project" value="UniProtKB-KW"/>
</dbReference>
<protein>
    <submittedName>
        <fullName evidence="8">Methyl-accepting chemotaxis protein</fullName>
    </submittedName>
</protein>
<dbReference type="InterPro" id="IPR004089">
    <property type="entry name" value="MCPsignal_dom"/>
</dbReference>
<keyword evidence="5" id="KW-1133">Transmembrane helix</keyword>
<reference evidence="8 9" key="1">
    <citation type="submission" date="2018-11" db="EMBL/GenBank/DDBJ databases">
        <title>Genomic Encyclopedia of Type Strains, Phase IV (KMG-IV): sequencing the most valuable type-strain genomes for metagenomic binning, comparative biology and taxonomic classification.</title>
        <authorList>
            <person name="Goeker M."/>
        </authorList>
    </citation>
    <scope>NUCLEOTIDE SEQUENCE [LARGE SCALE GENOMIC DNA]</scope>
    <source>
        <strain evidence="8 9">DSM 16974</strain>
    </source>
</reference>
<keyword evidence="5" id="KW-0472">Membrane</keyword>
<feature type="domain" description="HAMP" evidence="7">
    <location>
        <begin position="417"/>
        <end position="470"/>
    </location>
</feature>
<evidence type="ECO:0000256" key="1">
    <source>
        <dbReference type="ARBA" id="ARBA00004370"/>
    </source>
</evidence>
<keyword evidence="2 4" id="KW-0807">Transducer</keyword>
<dbReference type="PROSITE" id="PS50111">
    <property type="entry name" value="CHEMOTAXIS_TRANSDUC_2"/>
    <property type="match status" value="1"/>
</dbReference>
<comment type="similarity">
    <text evidence="3">Belongs to the methyl-accepting chemotaxis (MCP) protein family.</text>
</comment>
<dbReference type="Pfam" id="PF00672">
    <property type="entry name" value="HAMP"/>
    <property type="match status" value="1"/>
</dbReference>
<evidence type="ECO:0000256" key="5">
    <source>
        <dbReference type="SAM" id="Phobius"/>
    </source>
</evidence>
<dbReference type="AlphaFoldDB" id="A0A3N1P2S9"/>
<keyword evidence="9" id="KW-1185">Reference proteome</keyword>
<evidence type="ECO:0000313" key="9">
    <source>
        <dbReference type="Proteomes" id="UP000273643"/>
    </source>
</evidence>
<dbReference type="Proteomes" id="UP000273643">
    <property type="component" value="Unassembled WGS sequence"/>
</dbReference>
<name>A0A3N1P2S9_9GAMM</name>
<comment type="caution">
    <text evidence="8">The sequence shown here is derived from an EMBL/GenBank/DDBJ whole genome shotgun (WGS) entry which is preliminary data.</text>
</comment>
<evidence type="ECO:0000256" key="2">
    <source>
        <dbReference type="ARBA" id="ARBA00023224"/>
    </source>
</evidence>
<sequence length="748" mass="82176">MTISRRLMLGALLLTTLSVVSSTGITGWLALTKSSQAIEHSLTRQFQTIATSREDAIRQLFDGYRDLLQALAHNRMTQEALYGFVRPFDSYRYEVPYTPEEALRDELQGWYQDRFASQYRRITGSNAPIHSWLDGMTYEAQLLQRHYLVTNPQGLTEPERLVDAQDGTIYGQQHKKYHPSFRDLRQRFGFNDLMLVDRQGERIVYAVRKGPHLGTSLRQGPFKHSALSKLIASLRDKPDELAISGFEPATYRYDQPVIYMAISVSHDTLSPDQPTGYLVAEIPADRLSSVTTLAGDWQGLGLGETGQAFLVSPEGERITTPRGQHADAPVGQLTPVRSALAGERGIGTLEDGLGQPQLFAWQPVRLGQQDFALVVQQSPSEVYSELDALRAQIWASALISSTLLLLLASVLGWYFARRLSQPLTQLTRQIDQATSELDLTAAFTTDRQDEIGTISRSLSTLFASLRDTLGDVHDATRHAAETAQDNAAISSQCRIEADKQRVGMSTLDSAISQTSNALEGIGGELGHVSTAVQEASELAEQGRNQVDSVARNVEALRQQVIQSDASMGDLIQAADSIVAVVDTIQSVAEQTNLLALNAAIEAARAGEHGRGFAVVADEVRRLSASTHQATGEIQALVDRLRHTVASTAEGLKAEQASAQACTEQSRQAEGALGTIYETVIRARQVTDGLQSRSREERQRAGELHRQLETMVSMVEDTDAAISRLADSAVAQRRMTENSLQLLRKIKIS</sequence>
<dbReference type="RefSeq" id="WP_170162895.1">
    <property type="nucleotide sequence ID" value="NZ_RJUK01000001.1"/>
</dbReference>
<dbReference type="Pfam" id="PF00015">
    <property type="entry name" value="MCPsignal"/>
    <property type="match status" value="1"/>
</dbReference>
<evidence type="ECO:0000313" key="8">
    <source>
        <dbReference type="EMBL" id="ROQ21507.1"/>
    </source>
</evidence>
<gene>
    <name evidence="8" type="ORF">EDC38_2131</name>
</gene>